<dbReference type="Pfam" id="PF04542">
    <property type="entry name" value="Sigma70_r2"/>
    <property type="match status" value="1"/>
</dbReference>
<dbReference type="RefSeq" id="WP_076348049.1">
    <property type="nucleotide sequence ID" value="NZ_CP019082.1"/>
</dbReference>
<keyword evidence="3" id="KW-0731">Sigma factor</keyword>
<evidence type="ECO:0000256" key="1">
    <source>
        <dbReference type="ARBA" id="ARBA00010641"/>
    </source>
</evidence>
<name>A0A1U7CTF0_9BACT</name>
<evidence type="ECO:0000259" key="6">
    <source>
        <dbReference type="Pfam" id="PF04542"/>
    </source>
</evidence>
<evidence type="ECO:0000256" key="4">
    <source>
        <dbReference type="ARBA" id="ARBA00023125"/>
    </source>
</evidence>
<dbReference type="InterPro" id="IPR053721">
    <property type="entry name" value="Fimbrial_Adhesin_Reg"/>
</dbReference>
<dbReference type="NCBIfam" id="TIGR02937">
    <property type="entry name" value="sigma70-ECF"/>
    <property type="match status" value="1"/>
</dbReference>
<dbReference type="AlphaFoldDB" id="A0A1U7CTF0"/>
<dbReference type="KEGG" id="pbor:BSF38_03708"/>
<dbReference type="STRING" id="1387353.BSF38_03708"/>
<proteinExistence type="inferred from homology"/>
<evidence type="ECO:0000313" key="7">
    <source>
        <dbReference type="EMBL" id="APW62176.1"/>
    </source>
</evidence>
<dbReference type="EMBL" id="CP019082">
    <property type="protein sequence ID" value="APW62176.1"/>
    <property type="molecule type" value="Genomic_DNA"/>
</dbReference>
<organism evidence="7 8">
    <name type="scientific">Paludisphaera borealis</name>
    <dbReference type="NCBI Taxonomy" id="1387353"/>
    <lineage>
        <taxon>Bacteria</taxon>
        <taxon>Pseudomonadati</taxon>
        <taxon>Planctomycetota</taxon>
        <taxon>Planctomycetia</taxon>
        <taxon>Isosphaerales</taxon>
        <taxon>Isosphaeraceae</taxon>
        <taxon>Paludisphaera</taxon>
    </lineage>
</organism>
<dbReference type="SUPFAM" id="SSF88946">
    <property type="entry name" value="Sigma2 domain of RNA polymerase sigma factors"/>
    <property type="match status" value="1"/>
</dbReference>
<dbReference type="InterPro" id="IPR013324">
    <property type="entry name" value="RNA_pol_sigma_r3/r4-like"/>
</dbReference>
<dbReference type="Gene3D" id="1.10.10.2690">
    <property type="match status" value="1"/>
</dbReference>
<comment type="similarity">
    <text evidence="1">Belongs to the sigma-70 factor family. ECF subfamily.</text>
</comment>
<dbReference type="OrthoDB" id="281047at2"/>
<dbReference type="InterPro" id="IPR014284">
    <property type="entry name" value="RNA_pol_sigma-70_dom"/>
</dbReference>
<protein>
    <submittedName>
        <fullName evidence="7">ECF RNA polymerase sigma factor SigD</fullName>
    </submittedName>
</protein>
<dbReference type="InterPro" id="IPR039425">
    <property type="entry name" value="RNA_pol_sigma-70-like"/>
</dbReference>
<keyword evidence="4" id="KW-0238">DNA-binding</keyword>
<dbReference type="Gene3D" id="1.10.1740.10">
    <property type="match status" value="1"/>
</dbReference>
<dbReference type="InterPro" id="IPR007627">
    <property type="entry name" value="RNA_pol_sigma70_r2"/>
</dbReference>
<keyword evidence="5" id="KW-0804">Transcription</keyword>
<keyword evidence="8" id="KW-1185">Reference proteome</keyword>
<feature type="domain" description="RNA polymerase sigma-70 region 2" evidence="6">
    <location>
        <begin position="40"/>
        <end position="108"/>
    </location>
</feature>
<sequence length="209" mass="23407">MDRLSPAKARSRSASVDSGATSLTLIEQVQARDGEAWKRLVDLYAPLLRHWCRRWGVRSEDVDDVLQEVFRAVVVGLRGFRRDRESASFRGWLHGVARHKVLSLIRRGGSQAPGGTNFYERTLLLPDPATDDSDDEEGTLVGDLYQNALRLVRLEFEDRTWQAFWRATVEGEAPAAIAADLGVTPAAVRQAKSRVLRRLKDVLGESPRS</sequence>
<dbReference type="GO" id="GO:0006352">
    <property type="term" value="P:DNA-templated transcription initiation"/>
    <property type="evidence" value="ECO:0007669"/>
    <property type="project" value="InterPro"/>
</dbReference>
<evidence type="ECO:0000256" key="2">
    <source>
        <dbReference type="ARBA" id="ARBA00023015"/>
    </source>
</evidence>
<gene>
    <name evidence="7" type="primary">sigD_1</name>
    <name evidence="7" type="ORF">BSF38_03708</name>
</gene>
<dbReference type="InterPro" id="IPR013325">
    <property type="entry name" value="RNA_pol_sigma_r2"/>
</dbReference>
<evidence type="ECO:0000256" key="5">
    <source>
        <dbReference type="ARBA" id="ARBA00023163"/>
    </source>
</evidence>
<dbReference type="SUPFAM" id="SSF88659">
    <property type="entry name" value="Sigma3 and sigma4 domains of RNA polymerase sigma factors"/>
    <property type="match status" value="1"/>
</dbReference>
<dbReference type="GO" id="GO:0016987">
    <property type="term" value="F:sigma factor activity"/>
    <property type="evidence" value="ECO:0007669"/>
    <property type="project" value="UniProtKB-KW"/>
</dbReference>
<reference evidence="8" key="1">
    <citation type="submission" date="2016-12" db="EMBL/GenBank/DDBJ databases">
        <title>Comparative genomics of four Isosphaeraceae planctomycetes: a common pool of plasmids and glycoside hydrolase genes.</title>
        <authorList>
            <person name="Ivanova A."/>
        </authorList>
    </citation>
    <scope>NUCLEOTIDE SEQUENCE [LARGE SCALE GENOMIC DNA]</scope>
    <source>
        <strain evidence="8">PX4</strain>
    </source>
</reference>
<dbReference type="Proteomes" id="UP000186309">
    <property type="component" value="Chromosome"/>
</dbReference>
<dbReference type="GO" id="GO:0003677">
    <property type="term" value="F:DNA binding"/>
    <property type="evidence" value="ECO:0007669"/>
    <property type="project" value="UniProtKB-KW"/>
</dbReference>
<accession>A0A1U7CTF0</accession>
<dbReference type="PANTHER" id="PTHR43133">
    <property type="entry name" value="RNA POLYMERASE ECF-TYPE SIGMA FACTO"/>
    <property type="match status" value="1"/>
</dbReference>
<keyword evidence="2" id="KW-0805">Transcription regulation</keyword>
<dbReference type="PANTHER" id="PTHR43133:SF8">
    <property type="entry name" value="RNA POLYMERASE SIGMA FACTOR HI_1459-RELATED"/>
    <property type="match status" value="1"/>
</dbReference>
<evidence type="ECO:0000256" key="3">
    <source>
        <dbReference type="ARBA" id="ARBA00023082"/>
    </source>
</evidence>
<evidence type="ECO:0000313" key="8">
    <source>
        <dbReference type="Proteomes" id="UP000186309"/>
    </source>
</evidence>